<dbReference type="Gene3D" id="3.30.1330.30">
    <property type="match status" value="1"/>
</dbReference>
<accession>A0A7S0QQS7</accession>
<dbReference type="NCBIfam" id="TIGR03676">
    <property type="entry name" value="aRF1_eRF1"/>
    <property type="match status" value="1"/>
</dbReference>
<dbReference type="EMBL" id="HBEZ01052144">
    <property type="protein sequence ID" value="CAD8654247.1"/>
    <property type="molecule type" value="Transcribed_RNA"/>
</dbReference>
<dbReference type="GO" id="GO:0003747">
    <property type="term" value="F:translation release factor activity"/>
    <property type="evidence" value="ECO:0007669"/>
    <property type="project" value="InterPro"/>
</dbReference>
<proteinExistence type="inferred from homology"/>
<sequence length="329" mass="37341">MHLTKKKKVTFDIEPIKAINTSLYLCDNKFHTDILYSLLENEEKIGFIIIDGKGVLFGTLRGTRKEILYKLAVDLPKKHGRGGQSALRFARMRMEKRYNFLKKVVELSNQYFINEQGKINVIGLILAGSADFKNELSGLEIFDLRLQSKIIQVLDIAYGGESGFNQAIDACSGVLANSKFIKEKKIVTSFFEEIAKNSGKYVFGFDDTLKNLEAGIIDKLLCWENLKKVRVVFYNTKTKIKNTEFLDEKELSSITNGKNFKIKNELEIIEKELFLDWVVNNRKSFGLNVCLISDCTPEGDQFIKGFGGIGGILRYEINDSHTLINSDDS</sequence>
<dbReference type="InterPro" id="IPR005140">
    <property type="entry name" value="eRF1_Pelota-like_N"/>
</dbReference>
<comment type="subcellular location">
    <subcellularLocation>
        <location evidence="1">Cytoplasm</location>
    </subcellularLocation>
</comment>
<evidence type="ECO:0000259" key="7">
    <source>
        <dbReference type="Pfam" id="PF03465"/>
    </source>
</evidence>
<evidence type="ECO:0000259" key="6">
    <source>
        <dbReference type="Pfam" id="PF03464"/>
    </source>
</evidence>
<dbReference type="SUPFAM" id="SSF53137">
    <property type="entry name" value="Translational machinery components"/>
    <property type="match status" value="1"/>
</dbReference>
<evidence type="ECO:0000256" key="2">
    <source>
        <dbReference type="ARBA" id="ARBA00005326"/>
    </source>
</evidence>
<organism evidence="8">
    <name type="scientific">Cryptomonas curvata</name>
    <dbReference type="NCBI Taxonomy" id="233186"/>
    <lineage>
        <taxon>Eukaryota</taxon>
        <taxon>Cryptophyceae</taxon>
        <taxon>Cryptomonadales</taxon>
        <taxon>Cryptomonadaceae</taxon>
        <taxon>Cryptomonas</taxon>
    </lineage>
</organism>
<evidence type="ECO:0008006" key="9">
    <source>
        <dbReference type="Google" id="ProtNLM"/>
    </source>
</evidence>
<evidence type="ECO:0000256" key="4">
    <source>
        <dbReference type="ARBA" id="ARBA00022917"/>
    </source>
</evidence>
<feature type="domain" description="eRF1" evidence="7">
    <location>
        <begin position="180"/>
        <end position="317"/>
    </location>
</feature>
<dbReference type="InterPro" id="IPR005141">
    <property type="entry name" value="eRF1_2"/>
</dbReference>
<dbReference type="InterPro" id="IPR004403">
    <property type="entry name" value="Peptide_chain-rel_eRF1/aRF1"/>
</dbReference>
<evidence type="ECO:0000259" key="5">
    <source>
        <dbReference type="Pfam" id="PF03463"/>
    </source>
</evidence>
<name>A0A7S0QQS7_9CRYP</name>
<dbReference type="Pfam" id="PF03464">
    <property type="entry name" value="eRF1_2"/>
    <property type="match status" value="1"/>
</dbReference>
<dbReference type="Pfam" id="PF03463">
    <property type="entry name" value="eRF1_1"/>
    <property type="match status" value="1"/>
</dbReference>
<dbReference type="InterPro" id="IPR024049">
    <property type="entry name" value="eRF1_1_sf"/>
</dbReference>
<dbReference type="InterPro" id="IPR005142">
    <property type="entry name" value="eRF1_3"/>
</dbReference>
<comment type="similarity">
    <text evidence="2">Belongs to the eukaryotic release factor 1 family.</text>
</comment>
<feature type="domain" description="eRF1" evidence="6">
    <location>
        <begin position="44"/>
        <end position="176"/>
    </location>
</feature>
<dbReference type="InterPro" id="IPR029064">
    <property type="entry name" value="Ribosomal_eL30-like_sf"/>
</dbReference>
<evidence type="ECO:0000256" key="3">
    <source>
        <dbReference type="ARBA" id="ARBA00022490"/>
    </source>
</evidence>
<gene>
    <name evidence="8" type="ORF">CCUR1050_LOCUS28590</name>
</gene>
<dbReference type="Gene3D" id="3.30.960.10">
    <property type="entry name" value="eRF1 domain 1"/>
    <property type="match status" value="1"/>
</dbReference>
<dbReference type="SUPFAM" id="SSF55315">
    <property type="entry name" value="L30e-like"/>
    <property type="match status" value="1"/>
</dbReference>
<dbReference type="InterPro" id="IPR042226">
    <property type="entry name" value="eFR1_2_sf"/>
</dbReference>
<dbReference type="PANTHER" id="PTHR10113">
    <property type="entry name" value="PEPTIDE CHAIN RELEASE FACTOR SUBUNIT 1"/>
    <property type="match status" value="1"/>
</dbReference>
<dbReference type="Pfam" id="PF03465">
    <property type="entry name" value="eRF1_3"/>
    <property type="match status" value="1"/>
</dbReference>
<feature type="domain" description="eRF1/Pelota-like N-terminal" evidence="5">
    <location>
        <begin position="5"/>
        <end position="39"/>
    </location>
</feature>
<dbReference type="Gene3D" id="3.30.420.60">
    <property type="entry name" value="eRF1 domain 2"/>
    <property type="match status" value="1"/>
</dbReference>
<dbReference type="FunFam" id="3.30.1330.30:FF:000032">
    <property type="entry name" value="Eukaryotic peptide chain release factor subunit 1"/>
    <property type="match status" value="1"/>
</dbReference>
<dbReference type="SUPFAM" id="SSF55481">
    <property type="entry name" value="N-terminal domain of eukaryotic peptide chain release factor subunit 1, ERF1"/>
    <property type="match status" value="1"/>
</dbReference>
<evidence type="ECO:0000313" key="8">
    <source>
        <dbReference type="EMBL" id="CAD8654247.1"/>
    </source>
</evidence>
<keyword evidence="4" id="KW-0648">Protein biosynthesis</keyword>
<keyword evidence="3" id="KW-0963">Cytoplasm</keyword>
<dbReference type="AlphaFoldDB" id="A0A7S0QQS7"/>
<evidence type="ECO:0000256" key="1">
    <source>
        <dbReference type="ARBA" id="ARBA00004496"/>
    </source>
</evidence>
<protein>
    <recommendedName>
        <fullName evidence="9">Eukaryotic peptide chain release factor subunit 1</fullName>
    </recommendedName>
</protein>
<reference evidence="8" key="1">
    <citation type="submission" date="2021-01" db="EMBL/GenBank/DDBJ databases">
        <authorList>
            <person name="Corre E."/>
            <person name="Pelletier E."/>
            <person name="Niang G."/>
            <person name="Scheremetjew M."/>
            <person name="Finn R."/>
            <person name="Kale V."/>
            <person name="Holt S."/>
            <person name="Cochrane G."/>
            <person name="Meng A."/>
            <person name="Brown T."/>
            <person name="Cohen L."/>
        </authorList>
    </citation>
    <scope>NUCLEOTIDE SEQUENCE</scope>
    <source>
        <strain evidence="8">CCAP979/52</strain>
    </source>
</reference>